<sequence>MELSDLRTADEVRAERLEADVQFRVEWDKTAFAREVGVAVVKYRTEHGLSQRDLAGLTGLHQPAIARLESGGEAPALATLAKLTRATGLTFRVDIANGGAVLVAV</sequence>
<accession>A0A1H1ZEN6</accession>
<dbReference type="SMART" id="SM00530">
    <property type="entry name" value="HTH_XRE"/>
    <property type="match status" value="1"/>
</dbReference>
<dbReference type="AlphaFoldDB" id="A0A1H1ZEN6"/>
<evidence type="ECO:0000259" key="1">
    <source>
        <dbReference type="PROSITE" id="PS50943"/>
    </source>
</evidence>
<protein>
    <submittedName>
        <fullName evidence="2">Helix-turn-helix</fullName>
    </submittedName>
</protein>
<name>A0A1H1ZEN6_9ACTN</name>
<dbReference type="Proteomes" id="UP000198688">
    <property type="component" value="Chromosome I"/>
</dbReference>
<gene>
    <name evidence="2" type="ORF">SAMN04489716_3277</name>
</gene>
<dbReference type="RefSeq" id="WP_092545438.1">
    <property type="nucleotide sequence ID" value="NZ_BOMJ01000005.1"/>
</dbReference>
<reference evidence="2 3" key="1">
    <citation type="submission" date="2016-10" db="EMBL/GenBank/DDBJ databases">
        <authorList>
            <person name="de Groot N.N."/>
        </authorList>
    </citation>
    <scope>NUCLEOTIDE SEQUENCE [LARGE SCALE GENOMIC DNA]</scope>
    <source>
        <strain evidence="2 3">DSM 43941</strain>
    </source>
</reference>
<dbReference type="SUPFAM" id="SSF47413">
    <property type="entry name" value="lambda repressor-like DNA-binding domains"/>
    <property type="match status" value="1"/>
</dbReference>
<dbReference type="Pfam" id="PF01381">
    <property type="entry name" value="HTH_3"/>
    <property type="match status" value="1"/>
</dbReference>
<dbReference type="EMBL" id="LT629758">
    <property type="protein sequence ID" value="SDT32017.1"/>
    <property type="molecule type" value="Genomic_DNA"/>
</dbReference>
<evidence type="ECO:0000313" key="2">
    <source>
        <dbReference type="EMBL" id="SDT32017.1"/>
    </source>
</evidence>
<dbReference type="OrthoDB" id="6401124at2"/>
<feature type="domain" description="HTH cro/C1-type" evidence="1">
    <location>
        <begin position="40"/>
        <end position="95"/>
    </location>
</feature>
<keyword evidence="3" id="KW-1185">Reference proteome</keyword>
<dbReference type="CDD" id="cd00093">
    <property type="entry name" value="HTH_XRE"/>
    <property type="match status" value="1"/>
</dbReference>
<dbReference type="PROSITE" id="PS50943">
    <property type="entry name" value="HTH_CROC1"/>
    <property type="match status" value="1"/>
</dbReference>
<dbReference type="GO" id="GO:0003677">
    <property type="term" value="F:DNA binding"/>
    <property type="evidence" value="ECO:0007669"/>
    <property type="project" value="InterPro"/>
</dbReference>
<proteinExistence type="predicted"/>
<dbReference type="InterPro" id="IPR010982">
    <property type="entry name" value="Lambda_DNA-bd_dom_sf"/>
</dbReference>
<dbReference type="InterPro" id="IPR001387">
    <property type="entry name" value="Cro/C1-type_HTH"/>
</dbReference>
<evidence type="ECO:0000313" key="3">
    <source>
        <dbReference type="Proteomes" id="UP000198688"/>
    </source>
</evidence>
<dbReference type="STRING" id="113562.SAMN04489716_3277"/>
<organism evidence="2 3">
    <name type="scientific">Actinoplanes derwentensis</name>
    <dbReference type="NCBI Taxonomy" id="113562"/>
    <lineage>
        <taxon>Bacteria</taxon>
        <taxon>Bacillati</taxon>
        <taxon>Actinomycetota</taxon>
        <taxon>Actinomycetes</taxon>
        <taxon>Micromonosporales</taxon>
        <taxon>Micromonosporaceae</taxon>
        <taxon>Actinoplanes</taxon>
    </lineage>
</organism>
<dbReference type="Gene3D" id="1.10.260.40">
    <property type="entry name" value="lambda repressor-like DNA-binding domains"/>
    <property type="match status" value="1"/>
</dbReference>